<dbReference type="PROSITE" id="PS50943">
    <property type="entry name" value="HTH_CROC1"/>
    <property type="match status" value="1"/>
</dbReference>
<dbReference type="InterPro" id="IPR001387">
    <property type="entry name" value="Cro/C1-type_HTH"/>
</dbReference>
<sequence>MSDKEVTKIVGSSLMNQPSVAARVKTLRKLRGLTQEQLAAASSFSVSLVRQVERGTVPASAQFVAAAAKALGVTPPYLWGTEQREIEDQPSVEDAGIAALRRAIDAFDDPRPEGDPLPLPFINDRLTIVAGDVFRLKYGEAATELSSLLHHLYVHTGDPDPDRVLAYAYLHDAYRLAASVAGRFRQADLAAIASERHVQLAPLTGDPARIAVSAFHRSSRHLQSGDYAAGLRLLDRARTDLGDDPASKGVRAQIDLRSGVLSARGGDRSQADEYIQDARAMIEEGAETVPFHGIDASATNVAAHYCAAPVESGDPDGSVQRGAEINLVDPNRPERVGHHHMTLALANAQNNNRQQAVSELNAARHADPVNSRRHPVMRETILAIAENARAVPGDLPELARWAGVEGI</sequence>
<dbReference type="Gene3D" id="1.25.40.10">
    <property type="entry name" value="Tetratricopeptide repeat domain"/>
    <property type="match status" value="1"/>
</dbReference>
<gene>
    <name evidence="3" type="ORF">ACFFGN_02695</name>
</gene>
<evidence type="ECO:0000313" key="3">
    <source>
        <dbReference type="EMBL" id="MFC0622951.1"/>
    </source>
</evidence>
<dbReference type="Pfam" id="PF13560">
    <property type="entry name" value="HTH_31"/>
    <property type="match status" value="1"/>
</dbReference>
<organism evidence="3 4">
    <name type="scientific">Kribbella deserti</name>
    <dbReference type="NCBI Taxonomy" id="1926257"/>
    <lineage>
        <taxon>Bacteria</taxon>
        <taxon>Bacillati</taxon>
        <taxon>Actinomycetota</taxon>
        <taxon>Actinomycetes</taxon>
        <taxon>Propionibacteriales</taxon>
        <taxon>Kribbellaceae</taxon>
        <taxon>Kribbella</taxon>
    </lineage>
</organism>
<dbReference type="CDD" id="cd00093">
    <property type="entry name" value="HTH_XRE"/>
    <property type="match status" value="1"/>
</dbReference>
<dbReference type="Gene3D" id="1.10.260.40">
    <property type="entry name" value="lambda repressor-like DNA-binding domains"/>
    <property type="match status" value="1"/>
</dbReference>
<name>A0ABV6QEA3_9ACTN</name>
<dbReference type="PANTHER" id="PTHR46797:SF1">
    <property type="entry name" value="METHYLPHOSPHONATE SYNTHASE"/>
    <property type="match status" value="1"/>
</dbReference>
<evidence type="ECO:0000313" key="4">
    <source>
        <dbReference type="Proteomes" id="UP001589890"/>
    </source>
</evidence>
<dbReference type="PANTHER" id="PTHR46797">
    <property type="entry name" value="HTH-TYPE TRANSCRIPTIONAL REGULATOR"/>
    <property type="match status" value="1"/>
</dbReference>
<dbReference type="RefSeq" id="WP_380043629.1">
    <property type="nucleotide sequence ID" value="NZ_JBHLTC010000001.1"/>
</dbReference>
<dbReference type="EMBL" id="JBHLTC010000001">
    <property type="protein sequence ID" value="MFC0622951.1"/>
    <property type="molecule type" value="Genomic_DNA"/>
</dbReference>
<feature type="domain" description="HTH cro/C1-type" evidence="2">
    <location>
        <begin position="24"/>
        <end position="78"/>
    </location>
</feature>
<reference evidence="3 4" key="1">
    <citation type="submission" date="2024-09" db="EMBL/GenBank/DDBJ databases">
        <authorList>
            <person name="Sun Q."/>
            <person name="Mori K."/>
        </authorList>
    </citation>
    <scope>NUCLEOTIDE SEQUENCE [LARGE SCALE GENOMIC DNA]</scope>
    <source>
        <strain evidence="3 4">CGMCC 1.15906</strain>
    </source>
</reference>
<keyword evidence="1" id="KW-0238">DNA-binding</keyword>
<dbReference type="Proteomes" id="UP001589890">
    <property type="component" value="Unassembled WGS sequence"/>
</dbReference>
<proteinExistence type="predicted"/>
<protein>
    <submittedName>
        <fullName evidence="3">Helix-turn-helix domain-containing protein</fullName>
    </submittedName>
</protein>
<dbReference type="InterPro" id="IPR050807">
    <property type="entry name" value="TransReg_Diox_bact_type"/>
</dbReference>
<dbReference type="InterPro" id="IPR010982">
    <property type="entry name" value="Lambda_DNA-bd_dom_sf"/>
</dbReference>
<accession>A0ABV6QEA3</accession>
<comment type="caution">
    <text evidence="3">The sequence shown here is derived from an EMBL/GenBank/DDBJ whole genome shotgun (WGS) entry which is preliminary data.</text>
</comment>
<evidence type="ECO:0000256" key="1">
    <source>
        <dbReference type="ARBA" id="ARBA00023125"/>
    </source>
</evidence>
<dbReference type="SMART" id="SM00530">
    <property type="entry name" value="HTH_XRE"/>
    <property type="match status" value="1"/>
</dbReference>
<keyword evidence="4" id="KW-1185">Reference proteome</keyword>
<evidence type="ECO:0000259" key="2">
    <source>
        <dbReference type="PROSITE" id="PS50943"/>
    </source>
</evidence>
<dbReference type="SUPFAM" id="SSF47413">
    <property type="entry name" value="lambda repressor-like DNA-binding domains"/>
    <property type="match status" value="1"/>
</dbReference>
<dbReference type="InterPro" id="IPR011990">
    <property type="entry name" value="TPR-like_helical_dom_sf"/>
</dbReference>